<evidence type="ECO:0000313" key="5">
    <source>
        <dbReference type="EMBL" id="ANZ67884.1"/>
    </source>
</evidence>
<dbReference type="Proteomes" id="UP000093267">
    <property type="component" value="Chromosome"/>
</dbReference>
<keyword evidence="2" id="KW-0238">DNA-binding</keyword>
<dbReference type="PANTHER" id="PTHR42756">
    <property type="entry name" value="TRANSCRIPTIONAL REGULATOR, MARR"/>
    <property type="match status" value="1"/>
</dbReference>
<keyword evidence="1" id="KW-0805">Transcription regulation</keyword>
<protein>
    <recommendedName>
        <fullName evidence="4">HTH marR-type domain-containing protein</fullName>
    </recommendedName>
</protein>
<accession>A0A1B2J0L4</accession>
<dbReference type="GO" id="GO:0003677">
    <property type="term" value="F:DNA binding"/>
    <property type="evidence" value="ECO:0007669"/>
    <property type="project" value="UniProtKB-KW"/>
</dbReference>
<name>A0A1B2J0L4_9LACO</name>
<dbReference type="Pfam" id="PF01047">
    <property type="entry name" value="MarR"/>
    <property type="match status" value="1"/>
</dbReference>
<dbReference type="InterPro" id="IPR036390">
    <property type="entry name" value="WH_DNA-bd_sf"/>
</dbReference>
<reference evidence="5 6" key="1">
    <citation type="submission" date="2016-03" db="EMBL/GenBank/DDBJ databases">
        <title>Pediococcus and Lactobacillus from brewery environment - whole genome sequencing and assembly.</title>
        <authorList>
            <person name="Behr J."/>
            <person name="Geissler A.J."/>
            <person name="Vogel R.F."/>
        </authorList>
    </citation>
    <scope>NUCLEOTIDE SEQUENCE [LARGE SCALE GENOMIC DNA]</scope>
    <source>
        <strain evidence="5 6">TMW 1.1995</strain>
    </source>
</reference>
<dbReference type="STRING" id="240427.AYR62_05650"/>
<dbReference type="SMART" id="SM00347">
    <property type="entry name" value="HTH_MARR"/>
    <property type="match status" value="1"/>
</dbReference>
<dbReference type="EMBL" id="CP014924">
    <property type="protein sequence ID" value="ANZ67884.1"/>
    <property type="molecule type" value="Genomic_DNA"/>
</dbReference>
<evidence type="ECO:0000259" key="4">
    <source>
        <dbReference type="PROSITE" id="PS50995"/>
    </source>
</evidence>
<organism evidence="5 6">
    <name type="scientific">Secundilactobacillus paracollinoides</name>
    <dbReference type="NCBI Taxonomy" id="240427"/>
    <lineage>
        <taxon>Bacteria</taxon>
        <taxon>Bacillati</taxon>
        <taxon>Bacillota</taxon>
        <taxon>Bacilli</taxon>
        <taxon>Lactobacillales</taxon>
        <taxon>Lactobacillaceae</taxon>
        <taxon>Secundilactobacillus</taxon>
    </lineage>
</organism>
<dbReference type="CDD" id="cd00090">
    <property type="entry name" value="HTH_ARSR"/>
    <property type="match status" value="1"/>
</dbReference>
<dbReference type="PRINTS" id="PR00598">
    <property type="entry name" value="HTHMARR"/>
</dbReference>
<dbReference type="InterPro" id="IPR011991">
    <property type="entry name" value="ArsR-like_HTH"/>
</dbReference>
<keyword evidence="6" id="KW-1185">Reference proteome</keyword>
<dbReference type="InterPro" id="IPR036388">
    <property type="entry name" value="WH-like_DNA-bd_sf"/>
</dbReference>
<dbReference type="SUPFAM" id="SSF46785">
    <property type="entry name" value="Winged helix' DNA-binding domain"/>
    <property type="match status" value="1"/>
</dbReference>
<proteinExistence type="predicted"/>
<keyword evidence="3" id="KW-0804">Transcription</keyword>
<evidence type="ECO:0000256" key="1">
    <source>
        <dbReference type="ARBA" id="ARBA00023015"/>
    </source>
</evidence>
<dbReference type="RefSeq" id="WP_065903091.1">
    <property type="nucleotide sequence ID" value="NZ_CP014912.1"/>
</dbReference>
<sequence length="141" mass="15844">MSKIDFADCLYFSSARFTRLITKISDQQFKRVGLSPTAAFILMSLNDGDDVSPSQLADDLSLDRSTITRFLDKLEQRTLITRTANGRSVIVTLTIDGKQLQPTLKQLWADLNRSYQRLLTVGGEAQLRGVLNTAFEDAREK</sequence>
<feature type="domain" description="HTH marR-type" evidence="4">
    <location>
        <begin position="7"/>
        <end position="136"/>
    </location>
</feature>
<dbReference type="Gene3D" id="1.10.10.10">
    <property type="entry name" value="Winged helix-like DNA-binding domain superfamily/Winged helix DNA-binding domain"/>
    <property type="match status" value="1"/>
</dbReference>
<evidence type="ECO:0000256" key="2">
    <source>
        <dbReference type="ARBA" id="ARBA00023125"/>
    </source>
</evidence>
<evidence type="ECO:0000313" key="6">
    <source>
        <dbReference type="Proteomes" id="UP000093267"/>
    </source>
</evidence>
<dbReference type="PANTHER" id="PTHR42756:SF1">
    <property type="entry name" value="TRANSCRIPTIONAL REPRESSOR OF EMRAB OPERON"/>
    <property type="match status" value="1"/>
</dbReference>
<evidence type="ECO:0000256" key="3">
    <source>
        <dbReference type="ARBA" id="ARBA00023163"/>
    </source>
</evidence>
<gene>
    <name evidence="5" type="ORF">AYR63_12555</name>
</gene>
<dbReference type="InterPro" id="IPR000835">
    <property type="entry name" value="HTH_MarR-typ"/>
</dbReference>
<dbReference type="AlphaFoldDB" id="A0A1B2J0L4"/>
<dbReference type="OrthoDB" id="1551170at2"/>
<dbReference type="GO" id="GO:0003700">
    <property type="term" value="F:DNA-binding transcription factor activity"/>
    <property type="evidence" value="ECO:0007669"/>
    <property type="project" value="InterPro"/>
</dbReference>
<dbReference type="PROSITE" id="PS50995">
    <property type="entry name" value="HTH_MARR_2"/>
    <property type="match status" value="1"/>
</dbReference>